<protein>
    <submittedName>
        <fullName evidence="1">Uncharacterized protein</fullName>
    </submittedName>
</protein>
<dbReference type="AlphaFoldDB" id="A0A0L6UME8"/>
<evidence type="ECO:0000313" key="1">
    <source>
        <dbReference type="EMBL" id="KNZ49699.1"/>
    </source>
</evidence>
<comment type="caution">
    <text evidence="1">The sequence shown here is derived from an EMBL/GenBank/DDBJ whole genome shotgun (WGS) entry which is preliminary data.</text>
</comment>
<dbReference type="Proteomes" id="UP000037035">
    <property type="component" value="Unassembled WGS sequence"/>
</dbReference>
<dbReference type="VEuPathDB" id="FungiDB:VP01_4840g1"/>
<evidence type="ECO:0000313" key="2">
    <source>
        <dbReference type="Proteomes" id="UP000037035"/>
    </source>
</evidence>
<accession>A0A0L6UME8</accession>
<dbReference type="EMBL" id="LAVV01009988">
    <property type="protein sequence ID" value="KNZ49699.1"/>
    <property type="molecule type" value="Genomic_DNA"/>
</dbReference>
<name>A0A0L6UME8_9BASI</name>
<proteinExistence type="predicted"/>
<reference evidence="1 2" key="1">
    <citation type="submission" date="2015-08" db="EMBL/GenBank/DDBJ databases">
        <title>Next Generation Sequencing and Analysis of the Genome of Puccinia sorghi L Schw, the Causal Agent of Maize Common Rust.</title>
        <authorList>
            <person name="Rochi L."/>
            <person name="Burguener G."/>
            <person name="Darino M."/>
            <person name="Turjanski A."/>
            <person name="Kreff E."/>
            <person name="Dieguez M.J."/>
            <person name="Sacco F."/>
        </authorList>
    </citation>
    <scope>NUCLEOTIDE SEQUENCE [LARGE SCALE GENOMIC DNA]</scope>
    <source>
        <strain evidence="1 2">RO10H11247</strain>
    </source>
</reference>
<gene>
    <name evidence="1" type="ORF">VP01_4840g1</name>
</gene>
<sequence>MVQWMVVNNTSHHTSLLLRLPPTLVPQNTHNHLLRMPQSKIKTCLGSLALDHQCTLTVQSVSQYIALKKPNATQPTGSHFVNSGRHFSILLLINNEPIQHLQQWHGPFTSSRARNSRKISHPQEQEIPEKSPLHLFDEASFGQFLNEIVSSKLTKGGVTIRMENPKKEIFQARKDLLAKTMKRISARSPVTTTLRLGCAMVASDVDSADNSSDVEFDDLDVHINEIYGKYRMNADYDHIHPSPVEYLFGFLILSIAYLANGDDDYCPCCLKIKFLSRSKAQKGKSKEGSQLPADTLFGLTKWLVAKNAGPSACQGSSPPSSVHGSSPDSLYGYLKFINISSHKCQAVYNTLISNNINSFRMFGSLTYEELQVLEL</sequence>
<organism evidence="1 2">
    <name type="scientific">Puccinia sorghi</name>
    <dbReference type="NCBI Taxonomy" id="27349"/>
    <lineage>
        <taxon>Eukaryota</taxon>
        <taxon>Fungi</taxon>
        <taxon>Dikarya</taxon>
        <taxon>Basidiomycota</taxon>
        <taxon>Pucciniomycotina</taxon>
        <taxon>Pucciniomycetes</taxon>
        <taxon>Pucciniales</taxon>
        <taxon>Pucciniaceae</taxon>
        <taxon>Puccinia</taxon>
    </lineage>
</organism>
<keyword evidence="2" id="KW-1185">Reference proteome</keyword>